<name>A0A0J7JYC1_LASNI</name>
<organism evidence="2 3">
    <name type="scientific">Lasius niger</name>
    <name type="common">Black garden ant</name>
    <dbReference type="NCBI Taxonomy" id="67767"/>
    <lineage>
        <taxon>Eukaryota</taxon>
        <taxon>Metazoa</taxon>
        <taxon>Ecdysozoa</taxon>
        <taxon>Arthropoda</taxon>
        <taxon>Hexapoda</taxon>
        <taxon>Insecta</taxon>
        <taxon>Pterygota</taxon>
        <taxon>Neoptera</taxon>
        <taxon>Endopterygota</taxon>
        <taxon>Hymenoptera</taxon>
        <taxon>Apocrita</taxon>
        <taxon>Aculeata</taxon>
        <taxon>Formicoidea</taxon>
        <taxon>Formicidae</taxon>
        <taxon>Formicinae</taxon>
        <taxon>Lasius</taxon>
        <taxon>Lasius</taxon>
    </lineage>
</organism>
<proteinExistence type="predicted"/>
<gene>
    <name evidence="2" type="ORF">RF55_21548</name>
</gene>
<dbReference type="Proteomes" id="UP000036403">
    <property type="component" value="Unassembled WGS sequence"/>
</dbReference>
<dbReference type="EMBL" id="LBMM01022432">
    <property type="protein sequence ID" value="KMQ82891.1"/>
    <property type="molecule type" value="Genomic_DNA"/>
</dbReference>
<dbReference type="PaxDb" id="67767-A0A0J7JYC1"/>
<evidence type="ECO:0000313" key="2">
    <source>
        <dbReference type="EMBL" id="KMQ82891.1"/>
    </source>
</evidence>
<accession>A0A0J7JYC1</accession>
<feature type="region of interest" description="Disordered" evidence="1">
    <location>
        <begin position="69"/>
        <end position="182"/>
    </location>
</feature>
<sequence>MEILDGNLSAMTDYQKTTFDAFQAYQAKHPIKSTKIIRHKNFGNALLQWWLGCDQKEYQDTQVCQKFITPPDYVPPPTPPKLTKEQKEQKKAERQAAKKLEKELREEGKAPAPANKTEPQTQVPAGFVAPPQSQAPTATGNVSTAPVQNLPPAPKATASNNAAPVSGASASKPAPLQAAEKK</sequence>
<feature type="compositionally biased region" description="Polar residues" evidence="1">
    <location>
        <begin position="131"/>
        <end position="147"/>
    </location>
</feature>
<evidence type="ECO:0000256" key="1">
    <source>
        <dbReference type="SAM" id="MobiDB-lite"/>
    </source>
</evidence>
<reference evidence="2 3" key="1">
    <citation type="submission" date="2015-04" db="EMBL/GenBank/DDBJ databases">
        <title>Lasius niger genome sequencing.</title>
        <authorList>
            <person name="Konorov E.A."/>
            <person name="Nikitin M.A."/>
            <person name="Kirill M.V."/>
            <person name="Chang P."/>
        </authorList>
    </citation>
    <scope>NUCLEOTIDE SEQUENCE [LARGE SCALE GENOMIC DNA]</scope>
    <source>
        <tissue evidence="2">Whole</tissue>
    </source>
</reference>
<feature type="compositionally biased region" description="Basic and acidic residues" evidence="1">
    <location>
        <begin position="82"/>
        <end position="109"/>
    </location>
</feature>
<keyword evidence="3" id="KW-1185">Reference proteome</keyword>
<evidence type="ECO:0000313" key="3">
    <source>
        <dbReference type="Proteomes" id="UP000036403"/>
    </source>
</evidence>
<comment type="caution">
    <text evidence="2">The sequence shown here is derived from an EMBL/GenBank/DDBJ whole genome shotgun (WGS) entry which is preliminary data.</text>
</comment>
<protein>
    <submittedName>
        <fullName evidence="2">Uncharacterized protein</fullName>
    </submittedName>
</protein>
<dbReference type="AlphaFoldDB" id="A0A0J7JYC1"/>